<evidence type="ECO:0000313" key="3">
    <source>
        <dbReference type="EMBL" id="ROT73615.1"/>
    </source>
</evidence>
<dbReference type="Proteomes" id="UP000283509">
    <property type="component" value="Unassembled WGS sequence"/>
</dbReference>
<dbReference type="OrthoDB" id="5962009at2759"/>
<organism evidence="3 4">
    <name type="scientific">Penaeus vannamei</name>
    <name type="common">Whiteleg shrimp</name>
    <name type="synonym">Litopenaeus vannamei</name>
    <dbReference type="NCBI Taxonomy" id="6689"/>
    <lineage>
        <taxon>Eukaryota</taxon>
        <taxon>Metazoa</taxon>
        <taxon>Ecdysozoa</taxon>
        <taxon>Arthropoda</taxon>
        <taxon>Crustacea</taxon>
        <taxon>Multicrustacea</taxon>
        <taxon>Malacostraca</taxon>
        <taxon>Eumalacostraca</taxon>
        <taxon>Eucarida</taxon>
        <taxon>Decapoda</taxon>
        <taxon>Dendrobranchiata</taxon>
        <taxon>Penaeoidea</taxon>
        <taxon>Penaeidae</taxon>
        <taxon>Penaeus</taxon>
    </lineage>
</organism>
<evidence type="ECO:0000256" key="1">
    <source>
        <dbReference type="ARBA" id="ARBA00023284"/>
    </source>
</evidence>
<keyword evidence="2" id="KW-0175">Coiled coil</keyword>
<dbReference type="NCBIfam" id="TIGR02174">
    <property type="entry name" value="CXXU_selWTH"/>
    <property type="match status" value="1"/>
</dbReference>
<proteinExistence type="predicted"/>
<comment type="caution">
    <text evidence="3">The sequence shown here is derived from an EMBL/GenBank/DDBJ whole genome shotgun (WGS) entry which is preliminary data.</text>
</comment>
<gene>
    <name evidence="3" type="ORF">C7M84_007941</name>
</gene>
<evidence type="ECO:0000256" key="2">
    <source>
        <dbReference type="SAM" id="Coils"/>
    </source>
</evidence>
<dbReference type="Gene3D" id="3.40.30.10">
    <property type="entry name" value="Glutaredoxin"/>
    <property type="match status" value="1"/>
</dbReference>
<dbReference type="InterPro" id="IPR011893">
    <property type="entry name" value="Selenoprotein_Rdx-typ"/>
</dbReference>
<sequence>MRVRPRYEELARVIRSKVPQAEVVGAVGRRTSFEVSIDGTLIHSKIQTMSFPDFDEVADIVSSVDSGEAVRQLTAVTKANSTIQEENVALTRRIQEEREAVVRLRVQLQQAHKSIPHHPPVPPVC</sequence>
<dbReference type="InterPro" id="IPR036249">
    <property type="entry name" value="Thioredoxin-like_sf"/>
</dbReference>
<dbReference type="Pfam" id="PF10262">
    <property type="entry name" value="Rdx"/>
    <property type="match status" value="1"/>
</dbReference>
<protein>
    <submittedName>
        <fullName evidence="3">Selenoprotein W2</fullName>
    </submittedName>
</protein>
<keyword evidence="1" id="KW-0676">Redox-active center</keyword>
<evidence type="ECO:0000313" key="4">
    <source>
        <dbReference type="Proteomes" id="UP000283509"/>
    </source>
</evidence>
<keyword evidence="4" id="KW-1185">Reference proteome</keyword>
<dbReference type="STRING" id="6689.A0A3R7PJ90"/>
<dbReference type="SUPFAM" id="SSF52833">
    <property type="entry name" value="Thioredoxin-like"/>
    <property type="match status" value="1"/>
</dbReference>
<reference evidence="3 4" key="2">
    <citation type="submission" date="2019-01" db="EMBL/GenBank/DDBJ databases">
        <title>The decoding of complex shrimp genome reveals the adaptation for benthos swimmer, frequently molting mechanism and breeding impact on genome.</title>
        <authorList>
            <person name="Sun Y."/>
            <person name="Gao Y."/>
            <person name="Yu Y."/>
        </authorList>
    </citation>
    <scope>NUCLEOTIDE SEQUENCE [LARGE SCALE GENOMIC DNA]</scope>
    <source>
        <tissue evidence="3">Muscle</tissue>
    </source>
</reference>
<accession>A0A3R7PJ90</accession>
<dbReference type="EMBL" id="QCYY01002014">
    <property type="protein sequence ID" value="ROT73615.1"/>
    <property type="molecule type" value="Genomic_DNA"/>
</dbReference>
<reference evidence="3 4" key="1">
    <citation type="submission" date="2018-04" db="EMBL/GenBank/DDBJ databases">
        <authorList>
            <person name="Zhang X."/>
            <person name="Yuan J."/>
            <person name="Li F."/>
            <person name="Xiang J."/>
        </authorList>
    </citation>
    <scope>NUCLEOTIDE SEQUENCE [LARGE SCALE GENOMIC DNA]</scope>
    <source>
        <tissue evidence="3">Muscle</tissue>
    </source>
</reference>
<feature type="coiled-coil region" evidence="2">
    <location>
        <begin position="80"/>
        <end position="114"/>
    </location>
</feature>
<name>A0A3R7PJ90_PENVA</name>
<dbReference type="AlphaFoldDB" id="A0A3R7PJ90"/>